<evidence type="ECO:0000313" key="4">
    <source>
        <dbReference type="Proteomes" id="UP000245202"/>
    </source>
</evidence>
<dbReference type="SUPFAM" id="SSF47413">
    <property type="entry name" value="lambda repressor-like DNA-binding domains"/>
    <property type="match status" value="1"/>
</dbReference>
<gene>
    <name evidence="3" type="ORF">PAT3040_00258</name>
</gene>
<dbReference type="CDD" id="cd02440">
    <property type="entry name" value="AdoMet_MTases"/>
    <property type="match status" value="1"/>
</dbReference>
<evidence type="ECO:0000259" key="2">
    <source>
        <dbReference type="PROSITE" id="PS50943"/>
    </source>
</evidence>
<keyword evidence="4" id="KW-1185">Reference proteome</keyword>
<dbReference type="SUPFAM" id="SSF53335">
    <property type="entry name" value="S-adenosyl-L-methionine-dependent methyltransferases"/>
    <property type="match status" value="1"/>
</dbReference>
<dbReference type="PANTHER" id="PTHR46558">
    <property type="entry name" value="TRACRIPTIONAL REGULATORY PROTEIN-RELATED-RELATED"/>
    <property type="match status" value="1"/>
</dbReference>
<accession>A0A2R5EPT1</accession>
<dbReference type="AlphaFoldDB" id="A0A2R5EPT1"/>
<dbReference type="InterPro" id="IPR015985">
    <property type="entry name" value="TehB-like_dom"/>
</dbReference>
<dbReference type="GO" id="GO:0003677">
    <property type="term" value="F:DNA binding"/>
    <property type="evidence" value="ECO:0007669"/>
    <property type="project" value="UniProtKB-KW"/>
</dbReference>
<sequence length="278" mass="31662">MKEMLARNISIYRKERGLTQEELARRLGLSFQAVSKWENAQSMPDVALLPELSRTLQVSIDKLLGYALQEKSITIYEEEYQSGNYYWGTEPNAACYEVLKAMPPVKRLKLLDIGCGEGKDAVFFARNGYDVSAFDVTDAGIGKTKRLAEQAGVQVNVFKADILDYRLNAHYDILYSSGVLHYIKPDFREDIFDNYKRFTSPNGMHCFNVFVDKPFIAPPPEKEPYAYKWHSGELLSHYRDWYIEDSSEIVFDCNSSGIPHQHAMSTIIAKKVAALSSL</sequence>
<dbReference type="SMART" id="SM00530">
    <property type="entry name" value="HTH_XRE"/>
    <property type="match status" value="1"/>
</dbReference>
<evidence type="ECO:0000313" key="3">
    <source>
        <dbReference type="EMBL" id="GBG05773.1"/>
    </source>
</evidence>
<feature type="domain" description="HTH cro/C1-type" evidence="2">
    <location>
        <begin position="9"/>
        <end position="63"/>
    </location>
</feature>
<evidence type="ECO:0000256" key="1">
    <source>
        <dbReference type="ARBA" id="ARBA00023125"/>
    </source>
</evidence>
<comment type="caution">
    <text evidence="3">The sequence shown here is derived from an EMBL/GenBank/DDBJ whole genome shotgun (WGS) entry which is preliminary data.</text>
</comment>
<dbReference type="PROSITE" id="PS50943">
    <property type="entry name" value="HTH_CROC1"/>
    <property type="match status" value="1"/>
</dbReference>
<dbReference type="InterPro" id="IPR029063">
    <property type="entry name" value="SAM-dependent_MTases_sf"/>
</dbReference>
<name>A0A2R5EPT1_9BACL</name>
<organism evidence="3 4">
    <name type="scientific">Paenibacillus agaridevorans</name>
    <dbReference type="NCBI Taxonomy" id="171404"/>
    <lineage>
        <taxon>Bacteria</taxon>
        <taxon>Bacillati</taxon>
        <taxon>Bacillota</taxon>
        <taxon>Bacilli</taxon>
        <taxon>Bacillales</taxon>
        <taxon>Paenibacillaceae</taxon>
        <taxon>Paenibacillus</taxon>
    </lineage>
</organism>
<dbReference type="PANTHER" id="PTHR46558:SF11">
    <property type="entry name" value="HTH-TYPE TRANSCRIPTIONAL REGULATOR XRE"/>
    <property type="match status" value="1"/>
</dbReference>
<dbReference type="RefSeq" id="WP_108991224.1">
    <property type="nucleotide sequence ID" value="NZ_BDQX01000022.1"/>
</dbReference>
<dbReference type="Proteomes" id="UP000245202">
    <property type="component" value="Unassembled WGS sequence"/>
</dbReference>
<dbReference type="InterPro" id="IPR010982">
    <property type="entry name" value="Lambda_DNA-bd_dom_sf"/>
</dbReference>
<dbReference type="Gene3D" id="3.40.50.150">
    <property type="entry name" value="Vaccinia Virus protein VP39"/>
    <property type="match status" value="1"/>
</dbReference>
<dbReference type="InterPro" id="IPR001387">
    <property type="entry name" value="Cro/C1-type_HTH"/>
</dbReference>
<dbReference type="Gene3D" id="1.10.260.40">
    <property type="entry name" value="lambda repressor-like DNA-binding domains"/>
    <property type="match status" value="1"/>
</dbReference>
<dbReference type="EMBL" id="BDQX01000022">
    <property type="protein sequence ID" value="GBG05773.1"/>
    <property type="molecule type" value="Genomic_DNA"/>
</dbReference>
<protein>
    <submittedName>
        <fullName evidence="3">XRE family transcriptional regulator</fullName>
    </submittedName>
</protein>
<proteinExistence type="predicted"/>
<keyword evidence="1" id="KW-0238">DNA-binding</keyword>
<dbReference type="CDD" id="cd00093">
    <property type="entry name" value="HTH_XRE"/>
    <property type="match status" value="1"/>
</dbReference>
<dbReference type="Pfam" id="PF01381">
    <property type="entry name" value="HTH_3"/>
    <property type="match status" value="1"/>
</dbReference>
<reference evidence="3 4" key="1">
    <citation type="submission" date="2017-08" db="EMBL/GenBank/DDBJ databases">
        <title>Substantial Increase in Enzyme Production by Combined Drug-Resistance Mutations in Paenibacillus agaridevorans.</title>
        <authorList>
            <person name="Tanaka Y."/>
            <person name="Funane K."/>
            <person name="Hosaka T."/>
            <person name="Shiwa Y."/>
            <person name="Fujita N."/>
            <person name="Miyazaki T."/>
            <person name="Yoshikawa H."/>
            <person name="Murakami K."/>
            <person name="Kasahara K."/>
            <person name="Inaoka T."/>
            <person name="Hiraga Y."/>
            <person name="Ochi K."/>
        </authorList>
    </citation>
    <scope>NUCLEOTIDE SEQUENCE [LARGE SCALE GENOMIC DNA]</scope>
    <source>
        <strain evidence="3 4">T-3040</strain>
    </source>
</reference>
<dbReference type="Pfam" id="PF03848">
    <property type="entry name" value="TehB"/>
    <property type="match status" value="1"/>
</dbReference>